<reference evidence="10" key="1">
    <citation type="journal article" date="2023" name="Microbiol Resour">
        <title>Genome Sequences of Rhodoplanes serenus and Two Thermotolerant Strains, Rhodoplanes tepidamans and 'Rhodoplanes cryptolactis,' Further Refine the Genus.</title>
        <authorList>
            <person name="Rayyan A.A."/>
            <person name="Kyndt J.A."/>
        </authorList>
    </citation>
    <scope>NUCLEOTIDE SEQUENCE</scope>
    <source>
        <strain evidence="10">DSM 9987</strain>
    </source>
</reference>
<evidence type="ECO:0000256" key="7">
    <source>
        <dbReference type="ARBA" id="ARBA00023163"/>
    </source>
</evidence>
<dbReference type="PROSITE" id="PS00552">
    <property type="entry name" value="HTH_MERR_1"/>
    <property type="match status" value="1"/>
</dbReference>
<dbReference type="Gene3D" id="1.10.1660.10">
    <property type="match status" value="1"/>
</dbReference>
<evidence type="ECO:0000256" key="2">
    <source>
        <dbReference type="ARBA" id="ARBA00022723"/>
    </source>
</evidence>
<evidence type="ECO:0000256" key="5">
    <source>
        <dbReference type="ARBA" id="ARBA00023015"/>
    </source>
</evidence>
<keyword evidence="4" id="KW-0411">Iron-sulfur</keyword>
<dbReference type="Proteomes" id="UP001165652">
    <property type="component" value="Unassembled WGS sequence"/>
</dbReference>
<dbReference type="PANTHER" id="PTHR30204:SF0">
    <property type="entry name" value="REDOX-SENSITIVE TRANSCRIPTIONAL ACTIVATOR SOXR"/>
    <property type="match status" value="1"/>
</dbReference>
<dbReference type="InterPro" id="IPR015358">
    <property type="entry name" value="Tscrpt_reg_MerR_DNA-bd"/>
</dbReference>
<keyword evidence="7" id="KW-0804">Transcription</keyword>
<dbReference type="RefSeq" id="WP_272778733.1">
    <property type="nucleotide sequence ID" value="NZ_JAQQLI010000034.1"/>
</dbReference>
<accession>A0ABT5JF09</accession>
<evidence type="ECO:0000256" key="8">
    <source>
        <dbReference type="SAM" id="MobiDB-lite"/>
    </source>
</evidence>
<evidence type="ECO:0000256" key="4">
    <source>
        <dbReference type="ARBA" id="ARBA00023014"/>
    </source>
</evidence>
<dbReference type="InterPro" id="IPR000551">
    <property type="entry name" value="MerR-type_HTH_dom"/>
</dbReference>
<dbReference type="PANTHER" id="PTHR30204">
    <property type="entry name" value="REDOX-CYCLING DRUG-SENSING TRANSCRIPTIONAL ACTIVATOR SOXR"/>
    <property type="match status" value="1"/>
</dbReference>
<dbReference type="Pfam" id="PF09278">
    <property type="entry name" value="MerR-DNA-bind"/>
    <property type="match status" value="1"/>
</dbReference>
<comment type="caution">
    <text evidence="10">The sequence shown here is derived from an EMBL/GenBank/DDBJ whole genome shotgun (WGS) entry which is preliminary data.</text>
</comment>
<protein>
    <submittedName>
        <fullName evidence="10">Redox-sensitive transcriptional activator SoxR</fullName>
    </submittedName>
</protein>
<keyword evidence="6" id="KW-0238">DNA-binding</keyword>
<evidence type="ECO:0000313" key="11">
    <source>
        <dbReference type="Proteomes" id="UP001165652"/>
    </source>
</evidence>
<keyword evidence="3" id="KW-0408">Iron</keyword>
<keyword evidence="2" id="KW-0479">Metal-binding</keyword>
<evidence type="ECO:0000313" key="10">
    <source>
        <dbReference type="EMBL" id="MDC7787896.1"/>
    </source>
</evidence>
<keyword evidence="1" id="KW-0001">2Fe-2S</keyword>
<keyword evidence="11" id="KW-1185">Reference proteome</keyword>
<evidence type="ECO:0000256" key="1">
    <source>
        <dbReference type="ARBA" id="ARBA00022714"/>
    </source>
</evidence>
<feature type="domain" description="HTH merR-type" evidence="9">
    <location>
        <begin position="11"/>
        <end position="79"/>
    </location>
</feature>
<dbReference type="InterPro" id="IPR009061">
    <property type="entry name" value="DNA-bd_dom_put_sf"/>
</dbReference>
<evidence type="ECO:0000256" key="6">
    <source>
        <dbReference type="ARBA" id="ARBA00023125"/>
    </source>
</evidence>
<organism evidence="10 11">
    <name type="scientific">Rhodoplanes tepidamans</name>
    <name type="common">Rhodoplanes cryptolactis</name>
    <dbReference type="NCBI Taxonomy" id="200616"/>
    <lineage>
        <taxon>Bacteria</taxon>
        <taxon>Pseudomonadati</taxon>
        <taxon>Pseudomonadota</taxon>
        <taxon>Alphaproteobacteria</taxon>
        <taxon>Hyphomicrobiales</taxon>
        <taxon>Nitrobacteraceae</taxon>
        <taxon>Rhodoplanes</taxon>
    </lineage>
</organism>
<dbReference type="EMBL" id="JAQQLI010000034">
    <property type="protein sequence ID" value="MDC7787896.1"/>
    <property type="molecule type" value="Genomic_DNA"/>
</dbReference>
<evidence type="ECO:0000259" key="9">
    <source>
        <dbReference type="PROSITE" id="PS50937"/>
    </source>
</evidence>
<dbReference type="SMART" id="SM00422">
    <property type="entry name" value="HTH_MERR"/>
    <property type="match status" value="1"/>
</dbReference>
<sequence length="183" mass="20429">MIPSPPSKRAELTVGEVARRSGVAVSTVHFYEAKGLIRGWRTEGNQRRYPRAVLRLIAIVRLAQRAGIPLATVKAHFDEIATDRAITLSEWRRLSLSWQDIIEDRIISLQQLRDELDHCIGCGCLSITECPMHNPEDSLAREGAGPRRLITKALARMAKRTDGAADAAPRRSRRRTRGDAQDG</sequence>
<reference evidence="10" key="2">
    <citation type="submission" date="2023-02" db="EMBL/GenBank/DDBJ databases">
        <authorList>
            <person name="Rayyan A."/>
            <person name="Meyer T."/>
            <person name="Kyndt J.A."/>
        </authorList>
    </citation>
    <scope>NUCLEOTIDE SEQUENCE</scope>
    <source>
        <strain evidence="10">DSM 9987</strain>
    </source>
</reference>
<dbReference type="Pfam" id="PF00376">
    <property type="entry name" value="MerR"/>
    <property type="match status" value="1"/>
</dbReference>
<proteinExistence type="predicted"/>
<dbReference type="InterPro" id="IPR010211">
    <property type="entry name" value="Redox-sen_tscrpt-act_SoxR"/>
</dbReference>
<gene>
    <name evidence="10" type="primary">soxR</name>
    <name evidence="10" type="ORF">PQJ73_19580</name>
</gene>
<dbReference type="PROSITE" id="PS50937">
    <property type="entry name" value="HTH_MERR_2"/>
    <property type="match status" value="1"/>
</dbReference>
<dbReference type="PRINTS" id="PR00040">
    <property type="entry name" value="HTHMERR"/>
</dbReference>
<dbReference type="NCBIfam" id="TIGR01950">
    <property type="entry name" value="SoxR"/>
    <property type="match status" value="1"/>
</dbReference>
<feature type="region of interest" description="Disordered" evidence="8">
    <location>
        <begin position="158"/>
        <end position="183"/>
    </location>
</feature>
<dbReference type="CDD" id="cd01110">
    <property type="entry name" value="HTH_SoxR"/>
    <property type="match status" value="1"/>
</dbReference>
<name>A0ABT5JF09_RHOTP</name>
<evidence type="ECO:0000256" key="3">
    <source>
        <dbReference type="ARBA" id="ARBA00023004"/>
    </source>
</evidence>
<dbReference type="SUPFAM" id="SSF46955">
    <property type="entry name" value="Putative DNA-binding domain"/>
    <property type="match status" value="1"/>
</dbReference>
<keyword evidence="5" id="KW-0805">Transcription regulation</keyword>
<dbReference type="InterPro" id="IPR047057">
    <property type="entry name" value="MerR_fam"/>
</dbReference>